<proteinExistence type="predicted"/>
<dbReference type="AlphaFoldDB" id="A0A0E9SA02"/>
<accession>A0A0E9SA02</accession>
<protein>
    <submittedName>
        <fullName evidence="1">Uncharacterized protein</fullName>
    </submittedName>
</protein>
<reference evidence="1" key="1">
    <citation type="submission" date="2014-11" db="EMBL/GenBank/DDBJ databases">
        <authorList>
            <person name="Amaro Gonzalez C."/>
        </authorList>
    </citation>
    <scope>NUCLEOTIDE SEQUENCE</scope>
</reference>
<name>A0A0E9SA02_ANGAN</name>
<evidence type="ECO:0000313" key="1">
    <source>
        <dbReference type="EMBL" id="JAH38111.1"/>
    </source>
</evidence>
<sequence>MVNYVCTRCGPTQSETI</sequence>
<organism evidence="1">
    <name type="scientific">Anguilla anguilla</name>
    <name type="common">European freshwater eel</name>
    <name type="synonym">Muraena anguilla</name>
    <dbReference type="NCBI Taxonomy" id="7936"/>
    <lineage>
        <taxon>Eukaryota</taxon>
        <taxon>Metazoa</taxon>
        <taxon>Chordata</taxon>
        <taxon>Craniata</taxon>
        <taxon>Vertebrata</taxon>
        <taxon>Euteleostomi</taxon>
        <taxon>Actinopterygii</taxon>
        <taxon>Neopterygii</taxon>
        <taxon>Teleostei</taxon>
        <taxon>Anguilliformes</taxon>
        <taxon>Anguillidae</taxon>
        <taxon>Anguilla</taxon>
    </lineage>
</organism>
<dbReference type="EMBL" id="GBXM01070466">
    <property type="protein sequence ID" value="JAH38111.1"/>
    <property type="molecule type" value="Transcribed_RNA"/>
</dbReference>
<reference evidence="1" key="2">
    <citation type="journal article" date="2015" name="Fish Shellfish Immunol.">
        <title>Early steps in the European eel (Anguilla anguilla)-Vibrio vulnificus interaction in the gills: Role of the RtxA13 toxin.</title>
        <authorList>
            <person name="Callol A."/>
            <person name="Pajuelo D."/>
            <person name="Ebbesson L."/>
            <person name="Teles M."/>
            <person name="MacKenzie S."/>
            <person name="Amaro C."/>
        </authorList>
    </citation>
    <scope>NUCLEOTIDE SEQUENCE</scope>
</reference>